<dbReference type="EMBL" id="ADCP02000002">
    <property type="protein sequence ID" value="EFV45927.1"/>
    <property type="molecule type" value="Genomic_DNA"/>
</dbReference>
<protein>
    <recommendedName>
        <fullName evidence="1">Amidohydrolase 3 domain-containing protein</fullName>
    </recommendedName>
</protein>
<dbReference type="OrthoDB" id="5485695at2"/>
<dbReference type="SUPFAM" id="SSF51338">
    <property type="entry name" value="Composite domain of metallo-dependent hydrolases"/>
    <property type="match status" value="1"/>
</dbReference>
<dbReference type="STRING" id="563192.HMPREF0179_00274"/>
<dbReference type="Gene3D" id="2.30.40.10">
    <property type="entry name" value="Urease, subunit C, domain 1"/>
    <property type="match status" value="1"/>
</dbReference>
<organism evidence="2 3">
    <name type="scientific">Bilophila wadsworthia (strain 3_1_6)</name>
    <dbReference type="NCBI Taxonomy" id="563192"/>
    <lineage>
        <taxon>Bacteria</taxon>
        <taxon>Pseudomonadati</taxon>
        <taxon>Thermodesulfobacteriota</taxon>
        <taxon>Desulfovibrionia</taxon>
        <taxon>Desulfovibrionales</taxon>
        <taxon>Desulfovibrionaceae</taxon>
        <taxon>Bilophila</taxon>
    </lineage>
</organism>
<dbReference type="Gene3D" id="3.20.20.140">
    <property type="entry name" value="Metal-dependent hydrolases"/>
    <property type="match status" value="1"/>
</dbReference>
<sequence length="557" mass="60673">MAIREGTGAVPQIADTVYGNGTILTMNPAQPEAEAVAVAGGVIIGVGALSDMKALCGAESRFVDLRGRTMLPGFIDAHSHFIDNAARTPWVNINSKPLGPVESIEDMLRLLGERAGRTPEGGWIVGWGYDDTMIKEMRHPTRADLDTVSTKHPIVIQHISGWVTAANSAALRLAGITRDTPDPENVVIRRSASGEPSGVIEASHCPVLALVPQLDQDQFLDTLSAGSDMYLAKGCTTAQEGWVADPNWFPLMGEALKRRTLKLRLVLYPLGQDISLEEYGRVFPDVPSGTPLDEEGKLVMGATKLSADGSIQAYTGFLSQPYHKTPEGKPGYVGYPSNDLEWLRQRIIDLHSNGRQIAVHCNGDAAIDVALDAYEEAQRQSPRDDTRFIVIHSQMARSDQIERMSRLEAIPSFFITHTYFWGDRHYAIFMGPERAVRMSPTGDALRCNLPFTLHNDTFVTPIDPLLLVWSAVNRLSYGGRDLGKAEQGIPVLEALKGITINAARQGFEEGVKGSIEPGKFADFVVLDENPLAVDLMHLKDIEIAATIVGDVLAYGAL</sequence>
<evidence type="ECO:0000259" key="1">
    <source>
        <dbReference type="Pfam" id="PF07969"/>
    </source>
</evidence>
<reference evidence="2 3" key="2">
    <citation type="submission" date="2013-04" db="EMBL/GenBank/DDBJ databases">
        <title>The Genome Sequence of Bilophila wadsworthia 3_1_6.</title>
        <authorList>
            <consortium name="The Broad Institute Genomics Platform"/>
            <person name="Earl A."/>
            <person name="Ward D."/>
            <person name="Feldgarden M."/>
            <person name="Gevers D."/>
            <person name="Sibley C."/>
            <person name="Strauss J."/>
            <person name="Allen-Vercoe E."/>
            <person name="Walker B."/>
            <person name="Young S."/>
            <person name="Zeng Q."/>
            <person name="Gargeya S."/>
            <person name="Fitzgerald M."/>
            <person name="Haas B."/>
            <person name="Abouelleil A."/>
            <person name="Allen A.W."/>
            <person name="Alvarado L."/>
            <person name="Arachchi H.M."/>
            <person name="Berlin A.M."/>
            <person name="Chapman S.B."/>
            <person name="Gainer-Dewar J."/>
            <person name="Goldberg J."/>
            <person name="Griggs A."/>
            <person name="Gujja S."/>
            <person name="Hansen M."/>
            <person name="Howarth C."/>
            <person name="Imamovic A."/>
            <person name="Ireland A."/>
            <person name="Larimer J."/>
            <person name="McCowan C."/>
            <person name="Murphy C."/>
            <person name="Pearson M."/>
            <person name="Poon T.W."/>
            <person name="Priest M."/>
            <person name="Roberts A."/>
            <person name="Saif S."/>
            <person name="Shea T."/>
            <person name="Sisk P."/>
            <person name="Sykes S."/>
            <person name="Wortman J."/>
            <person name="Nusbaum C."/>
            <person name="Birren B."/>
        </authorList>
    </citation>
    <scope>NUCLEOTIDE SEQUENCE [LARGE SCALE GENOMIC DNA]</scope>
    <source>
        <strain evidence="2 3">3_1_6</strain>
    </source>
</reference>
<reference evidence="2 3" key="1">
    <citation type="submission" date="2010-10" db="EMBL/GenBank/DDBJ databases">
        <authorList>
            <consortium name="The Broad Institute Genome Sequencing Platform"/>
            <person name="Ward D."/>
            <person name="Earl A."/>
            <person name="Feldgarden M."/>
            <person name="Young S.K."/>
            <person name="Gargeya S."/>
            <person name="Zeng Q."/>
            <person name="Alvarado L."/>
            <person name="Berlin A."/>
            <person name="Bochicchio J."/>
            <person name="Chapman S.B."/>
            <person name="Chen Z."/>
            <person name="Freedman E."/>
            <person name="Gellesch M."/>
            <person name="Goldberg J."/>
            <person name="Griggs A."/>
            <person name="Gujja S."/>
            <person name="Heilman E."/>
            <person name="Heiman D."/>
            <person name="Howarth C."/>
            <person name="Mehta T."/>
            <person name="Neiman D."/>
            <person name="Pearson M."/>
            <person name="Roberts A."/>
            <person name="Saif S."/>
            <person name="Shea T."/>
            <person name="Shenoy N."/>
            <person name="Sisk P."/>
            <person name="Stolte C."/>
            <person name="Sykes S."/>
            <person name="White J."/>
            <person name="Yandava C."/>
            <person name="Allen-Vercoe E."/>
            <person name="Sibley C."/>
            <person name="Ambrose C.E."/>
            <person name="Strauss J."/>
            <person name="Daigneault M."/>
            <person name="Haas B."/>
            <person name="Nusbaum C."/>
            <person name="Birren B."/>
        </authorList>
    </citation>
    <scope>NUCLEOTIDE SEQUENCE [LARGE SCALE GENOMIC DNA]</scope>
    <source>
        <strain evidence="2 3">3_1_6</strain>
    </source>
</reference>
<dbReference type="RefSeq" id="WP_005024391.1">
    <property type="nucleotide sequence ID" value="NZ_KE150239.1"/>
</dbReference>
<dbReference type="CDD" id="cd01300">
    <property type="entry name" value="YtcJ_like"/>
    <property type="match status" value="1"/>
</dbReference>
<dbReference type="SUPFAM" id="SSF51556">
    <property type="entry name" value="Metallo-dependent hydrolases"/>
    <property type="match status" value="1"/>
</dbReference>
<keyword evidence="3" id="KW-1185">Reference proteome</keyword>
<evidence type="ECO:0000313" key="3">
    <source>
        <dbReference type="Proteomes" id="UP000006034"/>
    </source>
</evidence>
<dbReference type="PANTHER" id="PTHR22642:SF2">
    <property type="entry name" value="PROTEIN LONG AFTER FAR-RED 3"/>
    <property type="match status" value="1"/>
</dbReference>
<name>E5Y264_BILW3</name>
<feature type="domain" description="Amidohydrolase 3" evidence="1">
    <location>
        <begin position="62"/>
        <end position="551"/>
    </location>
</feature>
<evidence type="ECO:0000313" key="2">
    <source>
        <dbReference type="EMBL" id="EFV45927.1"/>
    </source>
</evidence>
<dbReference type="AlphaFoldDB" id="E5Y264"/>
<proteinExistence type="predicted"/>
<dbReference type="HOGENOM" id="CLU_009942_2_0_7"/>
<dbReference type="InterPro" id="IPR013108">
    <property type="entry name" value="Amidohydro_3"/>
</dbReference>
<comment type="caution">
    <text evidence="2">The sequence shown here is derived from an EMBL/GenBank/DDBJ whole genome shotgun (WGS) entry which is preliminary data.</text>
</comment>
<dbReference type="InterPro" id="IPR033932">
    <property type="entry name" value="YtcJ-like"/>
</dbReference>
<dbReference type="InterPro" id="IPR032466">
    <property type="entry name" value="Metal_Hydrolase"/>
</dbReference>
<dbReference type="eggNOG" id="COG1574">
    <property type="taxonomic scope" value="Bacteria"/>
</dbReference>
<accession>E5Y264</accession>
<dbReference type="PANTHER" id="PTHR22642">
    <property type="entry name" value="IMIDAZOLONEPROPIONASE"/>
    <property type="match status" value="1"/>
</dbReference>
<dbReference type="InterPro" id="IPR011059">
    <property type="entry name" value="Metal-dep_hydrolase_composite"/>
</dbReference>
<dbReference type="Pfam" id="PF07969">
    <property type="entry name" value="Amidohydro_3"/>
    <property type="match status" value="1"/>
</dbReference>
<dbReference type="Proteomes" id="UP000006034">
    <property type="component" value="Unassembled WGS sequence"/>
</dbReference>
<dbReference type="GO" id="GO:0016810">
    <property type="term" value="F:hydrolase activity, acting on carbon-nitrogen (but not peptide) bonds"/>
    <property type="evidence" value="ECO:0007669"/>
    <property type="project" value="InterPro"/>
</dbReference>
<dbReference type="Gene3D" id="3.10.310.70">
    <property type="match status" value="1"/>
</dbReference>
<dbReference type="GeneID" id="78086941"/>
<gene>
    <name evidence="2" type="ORF">HMPREF0179_00274</name>
</gene>